<feature type="transmembrane region" description="Helical" evidence="10">
    <location>
        <begin position="35"/>
        <end position="53"/>
    </location>
</feature>
<keyword evidence="7 10" id="KW-0067">ATP-binding</keyword>
<dbReference type="PANTHER" id="PTHR34185">
    <property type="entry name" value="DIADENYLATE CYCLASE"/>
    <property type="match status" value="1"/>
</dbReference>
<comment type="function">
    <text evidence="10">Catalyzes the condensation of 2 ATP molecules into cyclic di-AMP (c-di-AMP), a second messenger used to regulate differing processes in different bacteria.</text>
</comment>
<dbReference type="Pfam" id="PF02457">
    <property type="entry name" value="DAC"/>
    <property type="match status" value="1"/>
</dbReference>
<evidence type="ECO:0000256" key="6">
    <source>
        <dbReference type="ARBA" id="ARBA00022741"/>
    </source>
</evidence>
<sequence>MWSTITQFGWVDAVDVLIVAFVAYQLLLMFKGTRALQMILGLALVYLASRIALKGGLLTVNWVLQNSLGVWFLMIIILFQPELRRALATFGLRSRLLRAFAKREEAYMIDEIVRSSASMAAKKIGAIIVLERETKLSEYVDSGVSLDARVSRRLLESIFCPGAPLHDGAVVIQGGRVAAASCLLPLTLTGDISEELGTRHRAAIGLTEETDAIAIVVSEEMGSVSLVHGGAISQGLDAQRLRRQLVELLGSPGSSSPGATPKKDVVASSAIGG</sequence>
<comment type="caution">
    <text evidence="10">Lacks conserved residue(s) required for the propagation of feature annotation.</text>
</comment>
<dbReference type="EC" id="2.7.7.85" evidence="10"/>
<dbReference type="InterPro" id="IPR034701">
    <property type="entry name" value="CdaA"/>
</dbReference>
<dbReference type="GO" id="GO:0106408">
    <property type="term" value="F:diadenylate cyclase activity"/>
    <property type="evidence" value="ECO:0007669"/>
    <property type="project" value="UniProtKB-EC"/>
</dbReference>
<dbReference type="HAMAP" id="MF_01499">
    <property type="entry name" value="DacA"/>
    <property type="match status" value="1"/>
</dbReference>
<comment type="similarity">
    <text evidence="10">Belongs to the adenylate cyclase family. DacA/CdaA subfamily.</text>
</comment>
<keyword evidence="9 10" id="KW-0472">Membrane</keyword>
<protein>
    <recommendedName>
        <fullName evidence="10">Diadenylate cyclase</fullName>
        <shortName evidence="10">DAC</shortName>
        <ecNumber evidence="10">2.7.7.85</ecNumber>
    </recommendedName>
    <alternativeName>
        <fullName evidence="10">Cyclic-di-AMP synthase</fullName>
        <shortName evidence="10">c-di-AMP synthase</shortName>
    </alternativeName>
</protein>
<dbReference type="EMBL" id="CABIKM010000019">
    <property type="protein sequence ID" value="VUZ84825.1"/>
    <property type="molecule type" value="Genomic_DNA"/>
</dbReference>
<dbReference type="Gene3D" id="3.40.1700.10">
    <property type="entry name" value="DNA integrity scanning protein, DisA, N-terminal domain"/>
    <property type="match status" value="1"/>
</dbReference>
<evidence type="ECO:0000259" key="12">
    <source>
        <dbReference type="PROSITE" id="PS51794"/>
    </source>
</evidence>
<keyword evidence="3 10" id="KW-0808">Transferase</keyword>
<dbReference type="GO" id="GO:0005524">
    <property type="term" value="F:ATP binding"/>
    <property type="evidence" value="ECO:0007669"/>
    <property type="project" value="UniProtKB-UniRule"/>
</dbReference>
<name>A0A564ZHQ7_9BACT</name>
<feature type="region of interest" description="Disordered" evidence="11">
    <location>
        <begin position="250"/>
        <end position="273"/>
    </location>
</feature>
<accession>A0A564ZHQ7</accession>
<evidence type="ECO:0000256" key="9">
    <source>
        <dbReference type="ARBA" id="ARBA00023136"/>
    </source>
</evidence>
<dbReference type="InterPro" id="IPR003390">
    <property type="entry name" value="DNA_integrity_scan_DisA_N"/>
</dbReference>
<dbReference type="FunFam" id="3.40.1700.10:FF:000002">
    <property type="entry name" value="Diadenylate cyclase"/>
    <property type="match status" value="1"/>
</dbReference>
<keyword evidence="2 10" id="KW-1003">Cell membrane</keyword>
<gene>
    <name evidence="13" type="primary">disA</name>
    <name evidence="10" type="synonym">dacA</name>
    <name evidence="13" type="ORF">MELA_01199</name>
</gene>
<dbReference type="InterPro" id="IPR014046">
    <property type="entry name" value="C-di-AMP_synthase"/>
</dbReference>
<dbReference type="NCBIfam" id="TIGR00159">
    <property type="entry name" value="diadenylate cyclase CdaA"/>
    <property type="match status" value="1"/>
</dbReference>
<dbReference type="SUPFAM" id="SSF143597">
    <property type="entry name" value="YojJ-like"/>
    <property type="match status" value="1"/>
</dbReference>
<comment type="catalytic activity">
    <reaction evidence="1 10">
        <text>2 ATP = 3',3'-c-di-AMP + 2 diphosphate</text>
        <dbReference type="Rhea" id="RHEA:35655"/>
        <dbReference type="ChEBI" id="CHEBI:30616"/>
        <dbReference type="ChEBI" id="CHEBI:33019"/>
        <dbReference type="ChEBI" id="CHEBI:71500"/>
        <dbReference type="EC" id="2.7.7.85"/>
    </reaction>
</comment>
<feature type="transmembrane region" description="Helical" evidence="10">
    <location>
        <begin position="6"/>
        <end position="28"/>
    </location>
</feature>
<evidence type="ECO:0000256" key="5">
    <source>
        <dbReference type="ARBA" id="ARBA00022695"/>
    </source>
</evidence>
<feature type="domain" description="DAC" evidence="12">
    <location>
        <begin position="80"/>
        <end position="238"/>
    </location>
</feature>
<evidence type="ECO:0000256" key="1">
    <source>
        <dbReference type="ARBA" id="ARBA00000877"/>
    </source>
</evidence>
<keyword evidence="6 10" id="KW-0547">Nucleotide-binding</keyword>
<dbReference type="PROSITE" id="PS51794">
    <property type="entry name" value="DAC"/>
    <property type="match status" value="1"/>
</dbReference>
<dbReference type="PIRSF" id="PIRSF004793">
    <property type="entry name" value="UCP004793"/>
    <property type="match status" value="1"/>
</dbReference>
<dbReference type="AlphaFoldDB" id="A0A564ZHQ7"/>
<keyword evidence="8 10" id="KW-1133">Transmembrane helix</keyword>
<feature type="transmembrane region" description="Helical" evidence="10">
    <location>
        <begin position="59"/>
        <end position="79"/>
    </location>
</feature>
<keyword evidence="14" id="KW-1185">Reference proteome</keyword>
<dbReference type="InterPro" id="IPR050338">
    <property type="entry name" value="DisA"/>
</dbReference>
<evidence type="ECO:0000256" key="10">
    <source>
        <dbReference type="HAMAP-Rule" id="MF_01499"/>
    </source>
</evidence>
<dbReference type="InterPro" id="IPR036888">
    <property type="entry name" value="DNA_integrity_DisA_N_sf"/>
</dbReference>
<comment type="subunit">
    <text evidence="10">Probably a homodimer.</text>
</comment>
<proteinExistence type="inferred from homology"/>
<reference evidence="13 14" key="1">
    <citation type="submission" date="2019-07" db="EMBL/GenBank/DDBJ databases">
        <authorList>
            <person name="Cremers G."/>
        </authorList>
    </citation>
    <scope>NUCLEOTIDE SEQUENCE [LARGE SCALE GENOMIC DNA]</scope>
</reference>
<keyword evidence="4 10" id="KW-0812">Transmembrane</keyword>
<dbReference type="GO" id="GO:0006171">
    <property type="term" value="P:cAMP biosynthetic process"/>
    <property type="evidence" value="ECO:0007669"/>
    <property type="project" value="InterPro"/>
</dbReference>
<evidence type="ECO:0000313" key="13">
    <source>
        <dbReference type="EMBL" id="VUZ84825.1"/>
    </source>
</evidence>
<evidence type="ECO:0000256" key="2">
    <source>
        <dbReference type="ARBA" id="ARBA00022475"/>
    </source>
</evidence>
<keyword evidence="5 10" id="KW-0548">Nucleotidyltransferase</keyword>
<evidence type="ECO:0000256" key="7">
    <source>
        <dbReference type="ARBA" id="ARBA00022840"/>
    </source>
</evidence>
<evidence type="ECO:0000313" key="14">
    <source>
        <dbReference type="Proteomes" id="UP000334340"/>
    </source>
</evidence>
<dbReference type="PANTHER" id="PTHR34185:SF1">
    <property type="entry name" value="DIADENYLATE CYCLASE"/>
    <property type="match status" value="1"/>
</dbReference>
<organism evidence="13 14">
    <name type="scientific">Candidatus Methylomirabilis lanthanidiphila</name>
    <dbReference type="NCBI Taxonomy" id="2211376"/>
    <lineage>
        <taxon>Bacteria</taxon>
        <taxon>Candidatus Methylomirabilota</taxon>
        <taxon>Candidatus Methylomirabilia</taxon>
        <taxon>Candidatus Methylomirabilales</taxon>
        <taxon>Candidatus Methylomirabilaceae</taxon>
        <taxon>Candidatus Methylomirabilis</taxon>
    </lineage>
</organism>
<evidence type="ECO:0000256" key="8">
    <source>
        <dbReference type="ARBA" id="ARBA00022989"/>
    </source>
</evidence>
<evidence type="ECO:0000256" key="3">
    <source>
        <dbReference type="ARBA" id="ARBA00022679"/>
    </source>
</evidence>
<evidence type="ECO:0000256" key="11">
    <source>
        <dbReference type="SAM" id="MobiDB-lite"/>
    </source>
</evidence>
<dbReference type="Proteomes" id="UP000334340">
    <property type="component" value="Unassembled WGS sequence"/>
</dbReference>
<evidence type="ECO:0000256" key="4">
    <source>
        <dbReference type="ARBA" id="ARBA00022692"/>
    </source>
</evidence>
<dbReference type="GO" id="GO:0004016">
    <property type="term" value="F:adenylate cyclase activity"/>
    <property type="evidence" value="ECO:0007669"/>
    <property type="project" value="UniProtKB-UniRule"/>
</dbReference>